<keyword evidence="6 8" id="KW-0592">Phosphate transport</keyword>
<dbReference type="SUPFAM" id="SSF109755">
    <property type="entry name" value="PhoU-like"/>
    <property type="match status" value="1"/>
</dbReference>
<reference evidence="10 11" key="1">
    <citation type="submission" date="2019-10" db="EMBL/GenBank/DDBJ databases">
        <title>Cognatihalovulum marinum gen. nov. sp. nov., a new member of the family Rhodobacteraceae isolated from deep seawater of the Northwest Indian Ocean.</title>
        <authorList>
            <person name="Ruan C."/>
            <person name="Wang J."/>
            <person name="Zheng X."/>
            <person name="Song L."/>
            <person name="Zhu Y."/>
            <person name="Huang Y."/>
            <person name="Lu Z."/>
            <person name="Du W."/>
            <person name="Huang L."/>
            <person name="Dai X."/>
        </authorList>
    </citation>
    <scope>NUCLEOTIDE SEQUENCE [LARGE SCALE GENOMIC DNA]</scope>
    <source>
        <strain evidence="10 11">2CG4</strain>
    </source>
</reference>
<comment type="caution">
    <text evidence="10">The sequence shown here is derived from an EMBL/GenBank/DDBJ whole genome shotgun (WGS) entry which is preliminary data.</text>
</comment>
<dbReference type="GO" id="GO:0005737">
    <property type="term" value="C:cytoplasm"/>
    <property type="evidence" value="ECO:0007669"/>
    <property type="project" value="UniProtKB-SubCell"/>
</dbReference>
<feature type="domain" description="PhoU" evidence="9">
    <location>
        <begin position="123"/>
        <end position="207"/>
    </location>
</feature>
<dbReference type="FunFam" id="1.20.58.220:FF:000004">
    <property type="entry name" value="Phosphate-specific transport system accessory protein PhoU"/>
    <property type="match status" value="1"/>
</dbReference>
<dbReference type="GO" id="GO:0030643">
    <property type="term" value="P:intracellular phosphate ion homeostasis"/>
    <property type="evidence" value="ECO:0007669"/>
    <property type="project" value="InterPro"/>
</dbReference>
<dbReference type="Gene3D" id="1.20.58.220">
    <property type="entry name" value="Phosphate transport system protein phou homolog 2, domain 2"/>
    <property type="match status" value="1"/>
</dbReference>
<proteinExistence type="inferred from homology"/>
<dbReference type="GO" id="GO:0006817">
    <property type="term" value="P:phosphate ion transport"/>
    <property type="evidence" value="ECO:0007669"/>
    <property type="project" value="UniProtKB-KW"/>
</dbReference>
<dbReference type="PANTHER" id="PTHR42930">
    <property type="entry name" value="PHOSPHATE-SPECIFIC TRANSPORT SYSTEM ACCESSORY PROTEIN PHOU"/>
    <property type="match status" value="1"/>
</dbReference>
<evidence type="ECO:0000256" key="7">
    <source>
        <dbReference type="ARBA" id="ARBA00056181"/>
    </source>
</evidence>
<evidence type="ECO:0000256" key="8">
    <source>
        <dbReference type="PIRNR" id="PIRNR003107"/>
    </source>
</evidence>
<evidence type="ECO:0000256" key="5">
    <source>
        <dbReference type="ARBA" id="ARBA00022490"/>
    </source>
</evidence>
<dbReference type="AlphaFoldDB" id="A0A6L5Z6A0"/>
<evidence type="ECO:0000259" key="9">
    <source>
        <dbReference type="Pfam" id="PF01895"/>
    </source>
</evidence>
<comment type="similarity">
    <text evidence="2 8">Belongs to the PhoU family.</text>
</comment>
<dbReference type="InterPro" id="IPR026022">
    <property type="entry name" value="PhoU_dom"/>
</dbReference>
<name>A0A6L5Z6A0_9RHOB</name>
<feature type="domain" description="PhoU" evidence="9">
    <location>
        <begin position="20"/>
        <end position="107"/>
    </location>
</feature>
<dbReference type="NCBIfam" id="TIGR02135">
    <property type="entry name" value="phoU_full"/>
    <property type="match status" value="1"/>
</dbReference>
<keyword evidence="4 8" id="KW-0813">Transport</keyword>
<keyword evidence="5 8" id="KW-0963">Cytoplasm</keyword>
<sequence length="232" mass="25517">MGEHIVSAFDHDLEKIEARISEMGGLAEELLAGALTSIETRDTSLAEQVTARDKKLDQMEMEIEEFATKVIALRAPMAQDLRLVIAALKICTTLERIGDLSKNIAKRAASISKLGPLPTTPSIIRMGRATQAQLSEVLSAYSGHDTKAAVAVWRKDVDIDEMYNAMFREVVTYMMEDNRMIGAGSQLLFIAKNLERIGDHTTHIAEMAYYIQEGAPLGDDRPKGEPVSPAID</sequence>
<keyword evidence="11" id="KW-1185">Reference proteome</keyword>
<dbReference type="InterPro" id="IPR028366">
    <property type="entry name" value="PhoU"/>
</dbReference>
<evidence type="ECO:0000256" key="6">
    <source>
        <dbReference type="ARBA" id="ARBA00022592"/>
    </source>
</evidence>
<gene>
    <name evidence="10" type="primary">phoU</name>
    <name evidence="10" type="ORF">GE300_18185</name>
</gene>
<evidence type="ECO:0000256" key="4">
    <source>
        <dbReference type="ARBA" id="ARBA00022448"/>
    </source>
</evidence>
<dbReference type="Pfam" id="PF01895">
    <property type="entry name" value="PhoU"/>
    <property type="match status" value="2"/>
</dbReference>
<evidence type="ECO:0000256" key="2">
    <source>
        <dbReference type="ARBA" id="ARBA00008107"/>
    </source>
</evidence>
<dbReference type="GO" id="GO:0045936">
    <property type="term" value="P:negative regulation of phosphate metabolic process"/>
    <property type="evidence" value="ECO:0007669"/>
    <property type="project" value="InterPro"/>
</dbReference>
<comment type="subunit">
    <text evidence="3 8">Homodimer.</text>
</comment>
<accession>A0A6L5Z6A0</accession>
<dbReference type="Proteomes" id="UP000474957">
    <property type="component" value="Unassembled WGS sequence"/>
</dbReference>
<dbReference type="PIRSF" id="PIRSF003107">
    <property type="entry name" value="PhoU"/>
    <property type="match status" value="1"/>
</dbReference>
<evidence type="ECO:0000313" key="10">
    <source>
        <dbReference type="EMBL" id="MSU91512.1"/>
    </source>
</evidence>
<comment type="function">
    <text evidence="7 8">Plays a role in the regulation of phosphate uptake.</text>
</comment>
<dbReference type="InterPro" id="IPR038078">
    <property type="entry name" value="PhoU-like_sf"/>
</dbReference>
<dbReference type="PANTHER" id="PTHR42930:SF3">
    <property type="entry name" value="PHOSPHATE-SPECIFIC TRANSPORT SYSTEM ACCESSORY PROTEIN PHOU"/>
    <property type="match status" value="1"/>
</dbReference>
<dbReference type="EMBL" id="WIND01000020">
    <property type="protein sequence ID" value="MSU91512.1"/>
    <property type="molecule type" value="Genomic_DNA"/>
</dbReference>
<dbReference type="RefSeq" id="WP_154448743.1">
    <property type="nucleotide sequence ID" value="NZ_WIND01000020.1"/>
</dbReference>
<comment type="subcellular location">
    <subcellularLocation>
        <location evidence="1 8">Cytoplasm</location>
    </subcellularLocation>
</comment>
<organism evidence="10 11">
    <name type="scientific">Halovulum marinum</name>
    <dbReference type="NCBI Taxonomy" id="2662447"/>
    <lineage>
        <taxon>Bacteria</taxon>
        <taxon>Pseudomonadati</taxon>
        <taxon>Pseudomonadota</taxon>
        <taxon>Alphaproteobacteria</taxon>
        <taxon>Rhodobacterales</taxon>
        <taxon>Paracoccaceae</taxon>
        <taxon>Halovulum</taxon>
    </lineage>
</organism>
<evidence type="ECO:0000313" key="11">
    <source>
        <dbReference type="Proteomes" id="UP000474957"/>
    </source>
</evidence>
<evidence type="ECO:0000256" key="3">
    <source>
        <dbReference type="ARBA" id="ARBA00011738"/>
    </source>
</evidence>
<evidence type="ECO:0000256" key="1">
    <source>
        <dbReference type="ARBA" id="ARBA00004496"/>
    </source>
</evidence>
<protein>
    <recommendedName>
        <fullName evidence="8">Phosphate-specific transport system accessory protein PhoU</fullName>
    </recommendedName>
</protein>